<reference evidence="2" key="2">
    <citation type="journal article" date="2021" name="PeerJ">
        <title>Extensive microbial diversity within the chicken gut microbiome revealed by metagenomics and culture.</title>
        <authorList>
            <person name="Gilroy R."/>
            <person name="Ravi A."/>
            <person name="Getino M."/>
            <person name="Pursley I."/>
            <person name="Horton D.L."/>
            <person name="Alikhan N.F."/>
            <person name="Baker D."/>
            <person name="Gharbi K."/>
            <person name="Hall N."/>
            <person name="Watson M."/>
            <person name="Adriaenssens E.M."/>
            <person name="Foster-Nyarko E."/>
            <person name="Jarju S."/>
            <person name="Secka A."/>
            <person name="Antonio M."/>
            <person name="Oren A."/>
            <person name="Chaudhuri R.R."/>
            <person name="La Ragione R."/>
            <person name="Hildebrand F."/>
            <person name="Pallen M.J."/>
        </authorList>
    </citation>
    <scope>NUCLEOTIDE SEQUENCE</scope>
    <source>
        <strain evidence="2">CHK197-8231</strain>
    </source>
</reference>
<proteinExistence type="predicted"/>
<dbReference type="Proteomes" id="UP000824087">
    <property type="component" value="Unassembled WGS sequence"/>
</dbReference>
<dbReference type="InterPro" id="IPR045584">
    <property type="entry name" value="Pilin-like"/>
</dbReference>
<organism evidence="2 3">
    <name type="scientific">Candidatus Fimihabitans intestinipullorum</name>
    <dbReference type="NCBI Taxonomy" id="2840820"/>
    <lineage>
        <taxon>Bacteria</taxon>
        <taxon>Bacillati</taxon>
        <taxon>Mycoplasmatota</taxon>
        <taxon>Mycoplasmatota incertae sedis</taxon>
        <taxon>Candidatus Fimihabitans</taxon>
    </lineage>
</organism>
<dbReference type="EMBL" id="DVML01000025">
    <property type="protein sequence ID" value="HIU22803.1"/>
    <property type="molecule type" value="Genomic_DNA"/>
</dbReference>
<evidence type="ECO:0000313" key="2">
    <source>
        <dbReference type="EMBL" id="HIU22803.1"/>
    </source>
</evidence>
<gene>
    <name evidence="2" type="ORF">IAD49_04410</name>
</gene>
<protein>
    <submittedName>
        <fullName evidence="2">DUF5011 domain-containing protein</fullName>
    </submittedName>
</protein>
<feature type="domain" description="Pesticidal crystal protein Cry22Aa Ig-like" evidence="1">
    <location>
        <begin position="136"/>
        <end position="209"/>
    </location>
</feature>
<dbReference type="Pfam" id="PF16403">
    <property type="entry name" value="Bact_surface_Ig-like"/>
    <property type="match status" value="1"/>
</dbReference>
<evidence type="ECO:0000313" key="3">
    <source>
        <dbReference type="Proteomes" id="UP000824087"/>
    </source>
</evidence>
<dbReference type="NCBIfam" id="TIGR02532">
    <property type="entry name" value="IV_pilin_GFxxxE"/>
    <property type="match status" value="1"/>
</dbReference>
<accession>A0A9D1HWA1</accession>
<dbReference type="InterPro" id="IPR012902">
    <property type="entry name" value="N_methyl_site"/>
</dbReference>
<dbReference type="AlphaFoldDB" id="A0A9D1HWA1"/>
<dbReference type="InterPro" id="IPR013783">
    <property type="entry name" value="Ig-like_fold"/>
</dbReference>
<name>A0A9D1HWA1_9BACT</name>
<dbReference type="Gene3D" id="3.30.700.10">
    <property type="entry name" value="Glycoprotein, Type 4 Pilin"/>
    <property type="match status" value="1"/>
</dbReference>
<evidence type="ECO:0000259" key="1">
    <source>
        <dbReference type="Pfam" id="PF16403"/>
    </source>
</evidence>
<dbReference type="Pfam" id="PF07963">
    <property type="entry name" value="N_methyl"/>
    <property type="match status" value="1"/>
</dbReference>
<sequence>MKERRNGFTLIELLVVIIILAAVSLLLVPTVLDAIDTFKGNSYEDQIKIIETAAQTWGTDHLYALEFYEGDTATITLGQLKGEGYLDYKFLDPTTKKNFPDDMTITVTKKGKKLRFHVNSDTGTTTKYSGDDQPRLTLRGDVVQYVELGDTYVDPGVDKKNTTKTPEITYAKNGSPVSAINTVQAGTYTITYKVSNDNTSTTIMRTVIVK</sequence>
<dbReference type="InterPro" id="IPR032179">
    <property type="entry name" value="Cry22Aa_Ig-like"/>
</dbReference>
<dbReference type="SUPFAM" id="SSF54523">
    <property type="entry name" value="Pili subunits"/>
    <property type="match status" value="1"/>
</dbReference>
<dbReference type="Gene3D" id="2.60.40.10">
    <property type="entry name" value="Immunoglobulins"/>
    <property type="match status" value="1"/>
</dbReference>
<reference evidence="2" key="1">
    <citation type="submission" date="2020-10" db="EMBL/GenBank/DDBJ databases">
        <authorList>
            <person name="Gilroy R."/>
        </authorList>
    </citation>
    <scope>NUCLEOTIDE SEQUENCE</scope>
    <source>
        <strain evidence="2">CHK197-8231</strain>
    </source>
</reference>
<comment type="caution">
    <text evidence="2">The sequence shown here is derived from an EMBL/GenBank/DDBJ whole genome shotgun (WGS) entry which is preliminary data.</text>
</comment>